<dbReference type="InterPro" id="IPR045931">
    <property type="entry name" value="DUF6350"/>
</dbReference>
<keyword evidence="2" id="KW-0472">Membrane</keyword>
<keyword evidence="4" id="KW-1185">Reference proteome</keyword>
<evidence type="ECO:0000256" key="1">
    <source>
        <dbReference type="SAM" id="MobiDB-lite"/>
    </source>
</evidence>
<name>A0A4Q7TXN8_9MICO</name>
<keyword evidence="2" id="KW-1133">Transmembrane helix</keyword>
<feature type="region of interest" description="Disordered" evidence="1">
    <location>
        <begin position="423"/>
        <end position="463"/>
    </location>
</feature>
<dbReference type="Pfam" id="PF19877">
    <property type="entry name" value="DUF6350"/>
    <property type="match status" value="1"/>
</dbReference>
<feature type="transmembrane region" description="Helical" evidence="2">
    <location>
        <begin position="207"/>
        <end position="229"/>
    </location>
</feature>
<evidence type="ECO:0000313" key="3">
    <source>
        <dbReference type="EMBL" id="RZT65994.1"/>
    </source>
</evidence>
<feature type="transmembrane region" description="Helical" evidence="2">
    <location>
        <begin position="113"/>
        <end position="139"/>
    </location>
</feature>
<feature type="transmembrane region" description="Helical" evidence="2">
    <location>
        <begin position="341"/>
        <end position="369"/>
    </location>
</feature>
<dbReference type="Proteomes" id="UP000291832">
    <property type="component" value="Unassembled WGS sequence"/>
</dbReference>
<feature type="region of interest" description="Disordered" evidence="1">
    <location>
        <begin position="487"/>
        <end position="617"/>
    </location>
</feature>
<organism evidence="3 4">
    <name type="scientific">Leucobacter luti</name>
    <dbReference type="NCBI Taxonomy" id="340320"/>
    <lineage>
        <taxon>Bacteria</taxon>
        <taxon>Bacillati</taxon>
        <taxon>Actinomycetota</taxon>
        <taxon>Actinomycetes</taxon>
        <taxon>Micrococcales</taxon>
        <taxon>Microbacteriaceae</taxon>
        <taxon>Leucobacter</taxon>
    </lineage>
</organism>
<feature type="transmembrane region" description="Helical" evidence="2">
    <location>
        <begin position="381"/>
        <end position="402"/>
    </location>
</feature>
<feature type="compositionally biased region" description="Low complexity" evidence="1">
    <location>
        <begin position="539"/>
        <end position="555"/>
    </location>
</feature>
<feature type="compositionally biased region" description="Low complexity" evidence="1">
    <location>
        <begin position="564"/>
        <end position="573"/>
    </location>
</feature>
<dbReference type="AlphaFoldDB" id="A0A4Q7TXN8"/>
<gene>
    <name evidence="3" type="ORF">EV139_1418</name>
</gene>
<evidence type="ECO:0000313" key="4">
    <source>
        <dbReference type="Proteomes" id="UP000291832"/>
    </source>
</evidence>
<dbReference type="EMBL" id="SHKI01000004">
    <property type="protein sequence ID" value="RZT65994.1"/>
    <property type="molecule type" value="Genomic_DNA"/>
</dbReference>
<comment type="caution">
    <text evidence="3">The sequence shown here is derived from an EMBL/GenBank/DDBJ whole genome shotgun (WGS) entry which is preliminary data.</text>
</comment>
<keyword evidence="2" id="KW-0812">Transmembrane</keyword>
<reference evidence="3 4" key="1">
    <citation type="journal article" date="2015" name="Stand. Genomic Sci.">
        <title>Genomic Encyclopedia of Bacterial and Archaeal Type Strains, Phase III: the genomes of soil and plant-associated and newly described type strains.</title>
        <authorList>
            <person name="Whitman W.B."/>
            <person name="Woyke T."/>
            <person name="Klenk H.P."/>
            <person name="Zhou Y."/>
            <person name="Lilburn T.G."/>
            <person name="Beck B.J."/>
            <person name="De Vos P."/>
            <person name="Vandamme P."/>
            <person name="Eisen J.A."/>
            <person name="Garrity G."/>
            <person name="Hugenholtz P."/>
            <person name="Kyrpides N.C."/>
        </authorList>
    </citation>
    <scope>NUCLEOTIDE SEQUENCE [LARGE SCALE GENOMIC DNA]</scope>
    <source>
        <strain evidence="3 4">RF6</strain>
    </source>
</reference>
<feature type="compositionally biased region" description="Basic and acidic residues" evidence="1">
    <location>
        <begin position="452"/>
        <end position="463"/>
    </location>
</feature>
<sequence length="617" mass="62161">MRSLVTAVIAAIEAAATAAVGYAVVVVPALLLWTITFGLGAEPATVFAGAAGTWALAHFTPLTFTLTPEVALSFGLAPEQLSFVLSLAPLGITLITAGLATRAGWRLGARGGVGAAGLLGGLLGFGGVALVLAGIASPFVTRPDAGVAVVAALVYTAPAALAFLIRAARDEHPWWGAAVRQVQRWVDRASIPGAAALPLRAAEALRFAGAAVAGVVLLAAVAVTVALLGGYGEIVALTQHLQLDPLGSLLLFLTQLALLPVALLWAIAWLTGAGFAVGAGSSVTPFETLLGPVPALPLFGAIPQGWGSLGGLAPALVVLVGLALAVLLGRNADLRRSSWPVALTIPVLAAAAAGVALAGLTALSTGAIGPDRLAQTGPSPWLVGGLAAAELGGGLLLGTVALRIDASRLRGALPDAMPEAVRRLRGTGSSARDGAGTDRAGVFAADPFAETELDRGNDPDATREVDPLATERIDPLDAAATVDLTAAQVPRSLREPEPGLSADPESELVADPESGPAADPGSGRDSEPADDPEWPPEPAAELPADPAATPHGDAAGDPDDDAATDPATDPVAAAEDEGITESEALRAYSWEDTGELGQDAEPGGESRRGWRWPRSGR</sequence>
<dbReference type="OrthoDB" id="3742900at2"/>
<feature type="transmembrane region" description="Helical" evidence="2">
    <location>
        <begin position="312"/>
        <end position="329"/>
    </location>
</feature>
<dbReference type="RefSeq" id="WP_130453637.1">
    <property type="nucleotide sequence ID" value="NZ_QYAG01000001.1"/>
</dbReference>
<proteinExistence type="predicted"/>
<evidence type="ECO:0000256" key="2">
    <source>
        <dbReference type="SAM" id="Phobius"/>
    </source>
</evidence>
<feature type="transmembrane region" description="Helical" evidence="2">
    <location>
        <begin position="249"/>
        <end position="277"/>
    </location>
</feature>
<feature type="transmembrane region" description="Helical" evidence="2">
    <location>
        <begin position="145"/>
        <end position="165"/>
    </location>
</feature>
<protein>
    <submittedName>
        <fullName evidence="3">Uncharacterized protein</fullName>
    </submittedName>
</protein>
<accession>A0A4Q7TXN8</accession>
<feature type="transmembrane region" description="Helical" evidence="2">
    <location>
        <begin position="81"/>
        <end position="101"/>
    </location>
</feature>